<dbReference type="AlphaFoldDB" id="A0A848RBI7"/>
<feature type="region of interest" description="Disordered" evidence="1">
    <location>
        <begin position="689"/>
        <end position="949"/>
    </location>
</feature>
<dbReference type="NCBIfam" id="TIGR03769">
    <property type="entry name" value="P_ac_wall_RPT"/>
    <property type="match status" value="2"/>
</dbReference>
<evidence type="ECO:0000313" key="3">
    <source>
        <dbReference type="EMBL" id="NMW92649.1"/>
    </source>
</evidence>
<keyword evidence="2" id="KW-1133">Transmembrane helix</keyword>
<protein>
    <recommendedName>
        <fullName evidence="5">ABC transporter-associated repeat protein</fullName>
    </recommendedName>
</protein>
<reference evidence="3 4" key="1">
    <citation type="submission" date="2020-04" db="EMBL/GenBank/DDBJ databases">
        <title>Antimicrobial susceptibility and clonality of vaginal-derived multi-drug resistant Mobiluncus isolates in China.</title>
        <authorList>
            <person name="Zhang X."/>
        </authorList>
    </citation>
    <scope>NUCLEOTIDE SEQUENCE [LARGE SCALE GENOMIC DNA]</scope>
    <source>
        <strain evidence="3 4">7</strain>
    </source>
</reference>
<evidence type="ECO:0000256" key="1">
    <source>
        <dbReference type="SAM" id="MobiDB-lite"/>
    </source>
</evidence>
<feature type="compositionally biased region" description="Basic and acidic residues" evidence="1">
    <location>
        <begin position="702"/>
        <end position="728"/>
    </location>
</feature>
<dbReference type="Proteomes" id="UP000582487">
    <property type="component" value="Unassembled WGS sequence"/>
</dbReference>
<organism evidence="3 4">
    <name type="scientific">Mobiluncus mulieris</name>
    <dbReference type="NCBI Taxonomy" id="2052"/>
    <lineage>
        <taxon>Bacteria</taxon>
        <taxon>Bacillati</taxon>
        <taxon>Actinomycetota</taxon>
        <taxon>Actinomycetes</taxon>
        <taxon>Actinomycetales</taxon>
        <taxon>Actinomycetaceae</taxon>
        <taxon>Mobiluncus</taxon>
    </lineage>
</organism>
<dbReference type="InterPro" id="IPR022435">
    <property type="entry name" value="Surface-anchored_actinobac"/>
</dbReference>
<name>A0A848RBI7_9ACTO</name>
<evidence type="ECO:0000313" key="4">
    <source>
        <dbReference type="Proteomes" id="UP000582487"/>
    </source>
</evidence>
<feature type="transmembrane region" description="Helical" evidence="2">
    <location>
        <begin position="969"/>
        <end position="989"/>
    </location>
</feature>
<comment type="caution">
    <text evidence="3">The sequence shown here is derived from an EMBL/GenBank/DDBJ whole genome shotgun (WGS) entry which is preliminary data.</text>
</comment>
<feature type="region of interest" description="Disordered" evidence="1">
    <location>
        <begin position="472"/>
        <end position="504"/>
    </location>
</feature>
<proteinExistence type="predicted"/>
<keyword evidence="2" id="KW-0472">Membrane</keyword>
<feature type="compositionally biased region" description="Polar residues" evidence="1">
    <location>
        <begin position="869"/>
        <end position="882"/>
    </location>
</feature>
<feature type="compositionally biased region" description="Pro residues" evidence="1">
    <location>
        <begin position="919"/>
        <end position="930"/>
    </location>
</feature>
<gene>
    <name evidence="3" type="ORF">HHJ74_02810</name>
</gene>
<feature type="compositionally biased region" description="Basic and acidic residues" evidence="1">
    <location>
        <begin position="489"/>
        <end position="504"/>
    </location>
</feature>
<accession>A0A848RBI7</accession>
<dbReference type="NCBIfam" id="NF038134">
    <property type="entry name" value="choice_anch_M"/>
    <property type="match status" value="2"/>
</dbReference>
<evidence type="ECO:0000256" key="2">
    <source>
        <dbReference type="SAM" id="Phobius"/>
    </source>
</evidence>
<dbReference type="EMBL" id="JABCUV010000002">
    <property type="protein sequence ID" value="NMW92649.1"/>
    <property type="molecule type" value="Genomic_DNA"/>
</dbReference>
<evidence type="ECO:0008006" key="5">
    <source>
        <dbReference type="Google" id="ProtNLM"/>
    </source>
</evidence>
<keyword evidence="2" id="KW-0812">Transmembrane</keyword>
<sequence length="999" mass="105674">MKLERLTMPKFLLKTAIIAGITLGLLSYGVPLGATAPAAALPVGAGASPDSLDANRDLTDVSEDTTLHLEVGNQTDDPVLTSNPQTTPISAAALSFRAINQDTGVVPQAKLKAEFAAKHPELEYEKLPQWGFANLRISVRASGNQAYNLPARFSIHQTGGNAYLAAYRLRDNTAEPILDNGNGIASKYFVTSQNANYNFSGKDGDIIQLLAVGKGLVTCEVDPIYNPTDENNASFGKTFTLTVNATGKSFADLQPEDLVPPGEQPQTVPNKPGVTQLRQGHMDVFHVDSSAAGGLSLLIKEDITGSGVRRAAESAEMIMGTNWYETGLNWNLPGCENAGFTTASLHSGDMLFPGLSSSDLGSAGFSDVKVEFTSVNAPTGGRIALVLTSSLQGGPQPILEDNHYYIEPGTRLRITTHQHFHWLFTKPGTYQFRAKAIGQLHGQTVESPEVTYTWKTEGQPDNYDPVGIDENCTPHIPNSGATPGAPHESPQKPHADETPGSRPVFDHGHMDVFNVSARNGKLVLETKEDISGSGVIRPPESYFLRLRDNTKYDIPADMQGDLVPSGYLLQENGSNQAEALFPGWDTFGVAPDFTSIDLTFQEVSGPGKAFLFVPGQFNVGINSTLVSGGYELRAGEVIKQSYPAHKHVYWLFAKPGVYTMKVQASGENQSGELVKSNIGTYTWVVGSETSVPAVPPKPGNPKTDKPENTAEPDKPGHDQKPQKPEKPENQTPPVTLEGKSGQSAVPAPTVPNSKRKTPANNQRHGAWKSAKKSSAVPAPTVPNSKRKTPANNQRHGAWKSTKKSSAVHPPSSLRNPQPPRGGSNAPQVTAKGNNSGGNPAASAGSAGFNLGTGFLSPEDSLGTGVTGFTGFSPSSPDTNQTAGILGWPGGTVPDAASSLPAFPGANPSGFPAGLGLPTAPVPLPDQPPAQSPRLESPVAPHEQLSATGESPYGSAVVHEKNGLDPTATFLVGTGIASGLLGFALLASRIPRRFPVLRRH</sequence>
<feature type="compositionally biased region" description="Low complexity" evidence="1">
    <location>
        <begin position="830"/>
        <end position="847"/>
    </location>
</feature>